<name>A0A1I7W840_HETBA</name>
<sequence>MLQQNHQFFTHCSSFLLVSPLEPREVVSSSAEHETPLLAISYIILASHEI</sequence>
<evidence type="ECO:0000313" key="2">
    <source>
        <dbReference type="WBParaSite" id="Hba_00787"/>
    </source>
</evidence>
<accession>A0A1I7W840</accession>
<reference evidence="2" key="1">
    <citation type="submission" date="2016-11" db="UniProtKB">
        <authorList>
            <consortium name="WormBaseParasite"/>
        </authorList>
    </citation>
    <scope>IDENTIFICATION</scope>
</reference>
<protein>
    <submittedName>
        <fullName evidence="2">Uncharacterized protein</fullName>
    </submittedName>
</protein>
<dbReference type="WBParaSite" id="Hba_00787">
    <property type="protein sequence ID" value="Hba_00787"/>
    <property type="gene ID" value="Hba_00787"/>
</dbReference>
<organism evidence="1 2">
    <name type="scientific">Heterorhabditis bacteriophora</name>
    <name type="common">Entomopathogenic nematode worm</name>
    <dbReference type="NCBI Taxonomy" id="37862"/>
    <lineage>
        <taxon>Eukaryota</taxon>
        <taxon>Metazoa</taxon>
        <taxon>Ecdysozoa</taxon>
        <taxon>Nematoda</taxon>
        <taxon>Chromadorea</taxon>
        <taxon>Rhabditida</taxon>
        <taxon>Rhabditina</taxon>
        <taxon>Rhabditomorpha</taxon>
        <taxon>Strongyloidea</taxon>
        <taxon>Heterorhabditidae</taxon>
        <taxon>Heterorhabditis</taxon>
    </lineage>
</organism>
<dbReference type="Proteomes" id="UP000095283">
    <property type="component" value="Unplaced"/>
</dbReference>
<dbReference type="AlphaFoldDB" id="A0A1I7W840"/>
<keyword evidence="1" id="KW-1185">Reference proteome</keyword>
<evidence type="ECO:0000313" key="1">
    <source>
        <dbReference type="Proteomes" id="UP000095283"/>
    </source>
</evidence>
<proteinExistence type="predicted"/>